<dbReference type="GO" id="GO:0051301">
    <property type="term" value="P:cell division"/>
    <property type="evidence" value="ECO:0007669"/>
    <property type="project" value="InterPro"/>
</dbReference>
<proteinExistence type="predicted"/>
<keyword evidence="3" id="KW-1185">Reference proteome</keyword>
<evidence type="ECO:0000259" key="1">
    <source>
        <dbReference type="SMART" id="SM00842"/>
    </source>
</evidence>
<dbReference type="SMART" id="SM00842">
    <property type="entry name" value="FtsA"/>
    <property type="match status" value="1"/>
</dbReference>
<dbReference type="NCBIfam" id="TIGR01175">
    <property type="entry name" value="pilM"/>
    <property type="match status" value="1"/>
</dbReference>
<dbReference type="Gene3D" id="3.30.420.40">
    <property type="match status" value="2"/>
</dbReference>
<dbReference type="InterPro" id="IPR050696">
    <property type="entry name" value="FtsA/MreB"/>
</dbReference>
<dbReference type="PANTHER" id="PTHR32432:SF3">
    <property type="entry name" value="ETHANOLAMINE UTILIZATION PROTEIN EUTJ"/>
    <property type="match status" value="1"/>
</dbReference>
<dbReference type="PIRSF" id="PIRSF019169">
    <property type="entry name" value="PilM"/>
    <property type="match status" value="1"/>
</dbReference>
<gene>
    <name evidence="2" type="ORF">DENOEST_2630</name>
</gene>
<dbReference type="EMBL" id="LR778301">
    <property type="protein sequence ID" value="CAB1369795.1"/>
    <property type="molecule type" value="Genomic_DNA"/>
</dbReference>
<evidence type="ECO:0000313" key="3">
    <source>
        <dbReference type="Proteomes" id="UP000515733"/>
    </source>
</evidence>
<name>A0A6S6Y350_9PROT</name>
<dbReference type="InterPro" id="IPR005883">
    <property type="entry name" value="PilM"/>
</dbReference>
<dbReference type="InterPro" id="IPR043129">
    <property type="entry name" value="ATPase_NBD"/>
</dbReference>
<dbReference type="CDD" id="cd24049">
    <property type="entry name" value="ASKHA_NBD_PilM"/>
    <property type="match status" value="1"/>
</dbReference>
<protein>
    <submittedName>
        <fullName evidence="2">Pilus assembly protein PilM</fullName>
    </submittedName>
</protein>
<dbReference type="Pfam" id="PF11104">
    <property type="entry name" value="PilM_2"/>
    <property type="match status" value="1"/>
</dbReference>
<feature type="domain" description="SHS2" evidence="1">
    <location>
        <begin position="15"/>
        <end position="183"/>
    </location>
</feature>
<dbReference type="Gene3D" id="3.30.1490.300">
    <property type="match status" value="1"/>
</dbReference>
<reference evidence="2 3" key="1">
    <citation type="submission" date="2020-03" db="EMBL/GenBank/DDBJ databases">
        <authorList>
            <consortium name="Genoscope - CEA"/>
            <person name="William W."/>
        </authorList>
    </citation>
    <scope>NUCLEOTIDE SEQUENCE [LARGE SCALE GENOMIC DNA]</scope>
    <source>
        <strain evidence="3">DSM 16959</strain>
    </source>
</reference>
<dbReference type="AlphaFoldDB" id="A0A6S6Y350"/>
<dbReference type="SUPFAM" id="SSF53067">
    <property type="entry name" value="Actin-like ATPase domain"/>
    <property type="match status" value="2"/>
</dbReference>
<sequence>MQIDLSIFNPAKRPLIGLDISSSSVKMVELVEGERGGYQVDRYAIEPLPREAVVDGKVVNIEGVAEAVRRAYKRMGAITKYVAMALPAAAVISKKIVLPAGLREQDMEVQVESEANQYIPFALEEVNLDFQVIGPAPSSPDEVEVLLAASRKEMVEDRVACSEAAGLKPLVMDVESYAAQAAFELIESQLPDGGRDQVIALVDIGANVMNVTMLRNDQTVYSREQAFGGGLLTQDIMRAYGMSLEEAEAAKRRGDGLPENYETEILSPFAENLAQEVARAMQFFFTSTPYTQVDHIVLSGGCSVIPGLSDVVLAQTQVDTIVANPFVGMTISSRVRPKQLQSDAPSLMVACGLALRRFDQ</sequence>
<accession>A0A6S6Y350</accession>
<dbReference type="PANTHER" id="PTHR32432">
    <property type="entry name" value="CELL DIVISION PROTEIN FTSA-RELATED"/>
    <property type="match status" value="1"/>
</dbReference>
<organism evidence="2 3">
    <name type="scientific">Denitratisoma oestradiolicum</name>
    <dbReference type="NCBI Taxonomy" id="311182"/>
    <lineage>
        <taxon>Bacteria</taxon>
        <taxon>Pseudomonadati</taxon>
        <taxon>Pseudomonadota</taxon>
        <taxon>Betaproteobacteria</taxon>
        <taxon>Nitrosomonadales</taxon>
        <taxon>Sterolibacteriaceae</taxon>
        <taxon>Denitratisoma</taxon>
    </lineage>
</organism>
<evidence type="ECO:0000313" key="2">
    <source>
        <dbReference type="EMBL" id="CAB1369795.1"/>
    </source>
</evidence>
<dbReference type="KEGG" id="doe:DENOEST_2630"/>
<dbReference type="Proteomes" id="UP000515733">
    <property type="component" value="Chromosome"/>
</dbReference>
<dbReference type="InterPro" id="IPR003494">
    <property type="entry name" value="SHS2_FtsA"/>
</dbReference>